<dbReference type="OrthoDB" id="3232131at2"/>
<dbReference type="PANTHER" id="PTHR39168">
    <property type="entry name" value="TRANSCRIPTIONAL REGULATOR-RELATED"/>
    <property type="match status" value="1"/>
</dbReference>
<keyword evidence="3" id="KW-1185">Reference proteome</keyword>
<sequence>MTGSTHHRVSPRGGDADLAAVAELIGDRARGRILLALSGGRELSASVLAAEAGVSRSTASEHLRRLSDGGLVVARIDGRHRHYRLAGDQVAEALERLIELAPAQQVNSFRGSRRADKLRVARTCYDHIAGHVGVGMMRGMLEYGYLTGGDGRLDPARGGGDRPAAPGNDHDYQLSDAGRDFIADIGIELPVGRRPLVRYCVDWTETRHHLAGRLGRGLYDRALSAGWVDPLPTYRALAVTDRGVQAFAEHFGLVLER</sequence>
<dbReference type="InterPro" id="IPR052543">
    <property type="entry name" value="HTH_Metal-responsive_Reg"/>
</dbReference>
<proteinExistence type="predicted"/>
<dbReference type="GO" id="GO:0046686">
    <property type="term" value="P:response to cadmium ion"/>
    <property type="evidence" value="ECO:0007669"/>
    <property type="project" value="TreeGrafter"/>
</dbReference>
<dbReference type="GO" id="GO:0003700">
    <property type="term" value="F:DNA-binding transcription factor activity"/>
    <property type="evidence" value="ECO:0007669"/>
    <property type="project" value="InterPro"/>
</dbReference>
<dbReference type="NCBIfam" id="NF033788">
    <property type="entry name" value="HTH_metalloreg"/>
    <property type="match status" value="1"/>
</dbReference>
<accession>A0A1N7H2V8</accession>
<dbReference type="GO" id="GO:0032791">
    <property type="term" value="F:lead ion binding"/>
    <property type="evidence" value="ECO:0007669"/>
    <property type="project" value="TreeGrafter"/>
</dbReference>
<dbReference type="Pfam" id="PF12840">
    <property type="entry name" value="HTH_20"/>
    <property type="match status" value="1"/>
</dbReference>
<dbReference type="GO" id="GO:0003677">
    <property type="term" value="F:DNA binding"/>
    <property type="evidence" value="ECO:0007669"/>
    <property type="project" value="TreeGrafter"/>
</dbReference>
<dbReference type="GO" id="GO:0010288">
    <property type="term" value="P:response to lead ion"/>
    <property type="evidence" value="ECO:0007669"/>
    <property type="project" value="TreeGrafter"/>
</dbReference>
<dbReference type="Gene3D" id="1.10.10.10">
    <property type="entry name" value="Winged helix-like DNA-binding domain superfamily/Winged helix DNA-binding domain"/>
    <property type="match status" value="1"/>
</dbReference>
<evidence type="ECO:0000313" key="2">
    <source>
        <dbReference type="EMBL" id="SIS19177.1"/>
    </source>
</evidence>
<gene>
    <name evidence="2" type="ORF">SAMN05445060_3443</name>
</gene>
<dbReference type="PROSITE" id="PS50987">
    <property type="entry name" value="HTH_ARSR_2"/>
    <property type="match status" value="1"/>
</dbReference>
<dbReference type="InterPro" id="IPR036388">
    <property type="entry name" value="WH-like_DNA-bd_sf"/>
</dbReference>
<dbReference type="InterPro" id="IPR036390">
    <property type="entry name" value="WH_DNA-bd_sf"/>
</dbReference>
<protein>
    <submittedName>
        <fullName evidence="2">Transcriptional regulator, ArsR family</fullName>
    </submittedName>
</protein>
<organism evidence="2 3">
    <name type="scientific">Williamsia sterculiae</name>
    <dbReference type="NCBI Taxonomy" id="1344003"/>
    <lineage>
        <taxon>Bacteria</taxon>
        <taxon>Bacillati</taxon>
        <taxon>Actinomycetota</taxon>
        <taxon>Actinomycetes</taxon>
        <taxon>Mycobacteriales</taxon>
        <taxon>Nocardiaceae</taxon>
        <taxon>Williamsia</taxon>
    </lineage>
</organism>
<feature type="domain" description="HTH arsR-type" evidence="1">
    <location>
        <begin position="10"/>
        <end position="105"/>
    </location>
</feature>
<name>A0A1N7H2V8_9NOCA</name>
<dbReference type="PRINTS" id="PR00778">
    <property type="entry name" value="HTHARSR"/>
</dbReference>
<evidence type="ECO:0000259" key="1">
    <source>
        <dbReference type="PROSITE" id="PS50987"/>
    </source>
</evidence>
<dbReference type="CDD" id="cd00090">
    <property type="entry name" value="HTH_ARSR"/>
    <property type="match status" value="1"/>
</dbReference>
<dbReference type="SMART" id="SM00418">
    <property type="entry name" value="HTH_ARSR"/>
    <property type="match status" value="1"/>
</dbReference>
<dbReference type="InterPro" id="IPR011991">
    <property type="entry name" value="ArsR-like_HTH"/>
</dbReference>
<dbReference type="SUPFAM" id="SSF46785">
    <property type="entry name" value="Winged helix' DNA-binding domain"/>
    <property type="match status" value="1"/>
</dbReference>
<dbReference type="EMBL" id="FTNT01000011">
    <property type="protein sequence ID" value="SIS19177.1"/>
    <property type="molecule type" value="Genomic_DNA"/>
</dbReference>
<reference evidence="2 3" key="1">
    <citation type="submission" date="2017-01" db="EMBL/GenBank/DDBJ databases">
        <authorList>
            <person name="Mah S.A."/>
            <person name="Swanson W.J."/>
            <person name="Moy G.W."/>
            <person name="Vacquier V.D."/>
        </authorList>
    </citation>
    <scope>NUCLEOTIDE SEQUENCE [LARGE SCALE GENOMIC DNA]</scope>
    <source>
        <strain evidence="2 3">CPCC 203464</strain>
    </source>
</reference>
<dbReference type="RefSeq" id="WP_076481995.1">
    <property type="nucleotide sequence ID" value="NZ_FTNT01000011.1"/>
</dbReference>
<dbReference type="GO" id="GO:0097063">
    <property type="term" value="F:cadmium ion sensor activity"/>
    <property type="evidence" value="ECO:0007669"/>
    <property type="project" value="TreeGrafter"/>
</dbReference>
<dbReference type="Proteomes" id="UP000186218">
    <property type="component" value="Unassembled WGS sequence"/>
</dbReference>
<dbReference type="InterPro" id="IPR001845">
    <property type="entry name" value="HTH_ArsR_DNA-bd_dom"/>
</dbReference>
<dbReference type="PANTHER" id="PTHR39168:SF2">
    <property type="entry name" value="HTH-TYPE TRANSCRIPTIONAL REGULATOR CMTR"/>
    <property type="match status" value="1"/>
</dbReference>
<evidence type="ECO:0000313" key="3">
    <source>
        <dbReference type="Proteomes" id="UP000186218"/>
    </source>
</evidence>
<dbReference type="AlphaFoldDB" id="A0A1N7H2V8"/>
<dbReference type="STRING" id="1344003.SAMN05445060_3443"/>